<accession>A0A8D9GXR9</accession>
<dbReference type="Proteomes" id="UP000694005">
    <property type="component" value="Chromosome A01"/>
</dbReference>
<sequence length="51" mass="5541">MQPACAQVSAKSILTGALKPKRVNSSLQYACPSVRLASIIPRKNVNTWLDD</sequence>
<dbReference type="AlphaFoldDB" id="A0A8D9GXR9"/>
<name>A0A8D9GXR9_BRACM</name>
<organism evidence="1 2">
    <name type="scientific">Brassica campestris</name>
    <name type="common">Field mustard</name>
    <dbReference type="NCBI Taxonomy" id="3711"/>
    <lineage>
        <taxon>Eukaryota</taxon>
        <taxon>Viridiplantae</taxon>
        <taxon>Streptophyta</taxon>
        <taxon>Embryophyta</taxon>
        <taxon>Tracheophyta</taxon>
        <taxon>Spermatophyta</taxon>
        <taxon>Magnoliopsida</taxon>
        <taxon>eudicotyledons</taxon>
        <taxon>Gunneridae</taxon>
        <taxon>Pentapetalae</taxon>
        <taxon>rosids</taxon>
        <taxon>malvids</taxon>
        <taxon>Brassicales</taxon>
        <taxon>Brassicaceae</taxon>
        <taxon>Brassiceae</taxon>
        <taxon>Brassica</taxon>
    </lineage>
</organism>
<feature type="non-terminal residue" evidence="1">
    <location>
        <position position="51"/>
    </location>
</feature>
<dbReference type="Gramene" id="A01p28280.2_BraZ1">
    <property type="protein sequence ID" value="A01p28280.2_BraZ1.CDS.1"/>
    <property type="gene ID" value="A01g28280.2_BraZ1"/>
</dbReference>
<reference evidence="1 2" key="1">
    <citation type="submission" date="2021-07" db="EMBL/GenBank/DDBJ databases">
        <authorList>
            <consortium name="Genoscope - CEA"/>
            <person name="William W."/>
        </authorList>
    </citation>
    <scope>NUCLEOTIDE SEQUENCE [LARGE SCALE GENOMIC DNA]</scope>
</reference>
<proteinExistence type="predicted"/>
<gene>
    <name evidence="1" type="ORF">BRAPAZ1V2_A01P28280.2</name>
</gene>
<protein>
    <submittedName>
        <fullName evidence="1">Uncharacterized protein</fullName>
    </submittedName>
</protein>
<evidence type="ECO:0000313" key="2">
    <source>
        <dbReference type="Proteomes" id="UP000694005"/>
    </source>
</evidence>
<dbReference type="EMBL" id="LS974617">
    <property type="protein sequence ID" value="CAG7888752.1"/>
    <property type="molecule type" value="Genomic_DNA"/>
</dbReference>
<evidence type="ECO:0000313" key="1">
    <source>
        <dbReference type="EMBL" id="CAG7888752.1"/>
    </source>
</evidence>